<evidence type="ECO:0000313" key="2">
    <source>
        <dbReference type="Proteomes" id="UP001223720"/>
    </source>
</evidence>
<dbReference type="EMBL" id="CP073633">
    <property type="protein sequence ID" value="WHQ68898.1"/>
    <property type="molecule type" value="Genomic_DNA"/>
</dbReference>
<reference evidence="1" key="1">
    <citation type="journal article" date="2022" name="Biotechnol. Bioprocess Eng.">
        <title>Pan-genome Analysis Reveals Comparative Genomic Features of Central Metabolic Pathways in Methylorubrum extorquens.</title>
        <authorList>
            <person name="Lee G.M."/>
            <person name="Scott-Nevros Z.K."/>
            <person name="Lee S.-M."/>
            <person name="Kim D."/>
        </authorList>
    </citation>
    <scope>NUCLEOTIDE SEQUENCE</scope>
    <source>
        <strain evidence="1">ATCC 55366</strain>
    </source>
</reference>
<accession>A0AAX3WER1</accession>
<dbReference type="RefSeq" id="WP_283535344.1">
    <property type="nucleotide sequence ID" value="NZ_CP073633.1"/>
</dbReference>
<name>A0AAX3WER1_METEX</name>
<sequence>MDWSAKACAIVPGKSAKRVVGELVMAEQAQEEGCRFMRELVALLAEEQPGFPLSEQEHLFQQLLDLEKRAEAEGADAVVRAAIASARRMSGVVAAALWPPRVRGH</sequence>
<dbReference type="Proteomes" id="UP001223720">
    <property type="component" value="Chromosome"/>
</dbReference>
<evidence type="ECO:0000313" key="1">
    <source>
        <dbReference type="EMBL" id="WHQ68898.1"/>
    </source>
</evidence>
<dbReference type="AlphaFoldDB" id="A0AAX3WER1"/>
<organism evidence="1 2">
    <name type="scientific">Methylorubrum extorquens</name>
    <name type="common">Methylobacterium dichloromethanicum</name>
    <name type="synonym">Methylobacterium extorquens</name>
    <dbReference type="NCBI Taxonomy" id="408"/>
    <lineage>
        <taxon>Bacteria</taxon>
        <taxon>Pseudomonadati</taxon>
        <taxon>Pseudomonadota</taxon>
        <taxon>Alphaproteobacteria</taxon>
        <taxon>Hyphomicrobiales</taxon>
        <taxon>Methylobacteriaceae</taxon>
        <taxon>Methylorubrum</taxon>
    </lineage>
</organism>
<gene>
    <name evidence="1" type="ORF">KEC54_21515</name>
</gene>
<proteinExistence type="predicted"/>
<protein>
    <submittedName>
        <fullName evidence="1">Uncharacterized protein</fullName>
    </submittedName>
</protein>